<organism evidence="2 3">
    <name type="scientific">Prorocentrum cordatum</name>
    <dbReference type="NCBI Taxonomy" id="2364126"/>
    <lineage>
        <taxon>Eukaryota</taxon>
        <taxon>Sar</taxon>
        <taxon>Alveolata</taxon>
        <taxon>Dinophyceae</taxon>
        <taxon>Prorocentrales</taxon>
        <taxon>Prorocentraceae</taxon>
        <taxon>Prorocentrum</taxon>
    </lineage>
</organism>
<dbReference type="Proteomes" id="UP001189429">
    <property type="component" value="Unassembled WGS sequence"/>
</dbReference>
<evidence type="ECO:0000313" key="3">
    <source>
        <dbReference type="Proteomes" id="UP001189429"/>
    </source>
</evidence>
<evidence type="ECO:0000313" key="2">
    <source>
        <dbReference type="EMBL" id="CAK0815600.1"/>
    </source>
</evidence>
<dbReference type="EMBL" id="CAUYUJ010005958">
    <property type="protein sequence ID" value="CAK0815600.1"/>
    <property type="molecule type" value="Genomic_DNA"/>
</dbReference>
<sequence length="347" mass="38072">MTGQTLRVRCAVPPDAACSASPRPASVRELGAAFALDVEGQASLRVRLSARSRGRPGGRGAGPRVAICVGVRFKADDIATEYPDALVDWLQYHYRAGVGRFYLYDTDGSLSKHLPSWMVRAGIIAYHPKFPARFGRMADLSSQGWPQCTEVLAYDHCLYHNMGDADWIHVLHSFDVYTFVPDWASLQSPAPLAGLFEPSNVHRSAPIIPRVLERIGQRAANSTGRPVCGIFIRQLDFGGPREPSSHLARSFSFLEEQDVARPLPQGRPGPGGGRLGLLRRGPPHGLPAGLGRRRVRGRRAEGQPLQGRLQVDGTARPGRALPRARRQHLCPGALRKCILLLLLLRCR</sequence>
<accession>A0ABN9RDG9</accession>
<evidence type="ECO:0008006" key="4">
    <source>
        <dbReference type="Google" id="ProtNLM"/>
    </source>
</evidence>
<feature type="region of interest" description="Disordered" evidence="1">
    <location>
        <begin position="261"/>
        <end position="316"/>
    </location>
</feature>
<proteinExistence type="predicted"/>
<protein>
    <recommendedName>
        <fullName evidence="4">Glycosyltransferase family 92 protein</fullName>
    </recommendedName>
</protein>
<name>A0ABN9RDG9_9DINO</name>
<gene>
    <name evidence="2" type="ORF">PCOR1329_LOCUS18840</name>
</gene>
<keyword evidence="3" id="KW-1185">Reference proteome</keyword>
<evidence type="ECO:0000256" key="1">
    <source>
        <dbReference type="SAM" id="MobiDB-lite"/>
    </source>
</evidence>
<reference evidence="2" key="1">
    <citation type="submission" date="2023-10" db="EMBL/GenBank/DDBJ databases">
        <authorList>
            <person name="Chen Y."/>
            <person name="Shah S."/>
            <person name="Dougan E. K."/>
            <person name="Thang M."/>
            <person name="Chan C."/>
        </authorList>
    </citation>
    <scope>NUCLEOTIDE SEQUENCE [LARGE SCALE GENOMIC DNA]</scope>
</reference>
<comment type="caution">
    <text evidence="2">The sequence shown here is derived from an EMBL/GenBank/DDBJ whole genome shotgun (WGS) entry which is preliminary data.</text>
</comment>